<keyword evidence="1" id="KW-0472">Membrane</keyword>
<keyword evidence="4" id="KW-1185">Reference proteome</keyword>
<keyword evidence="1" id="KW-0812">Transmembrane</keyword>
<feature type="transmembrane region" description="Helical" evidence="1">
    <location>
        <begin position="66"/>
        <end position="88"/>
    </location>
</feature>
<keyword evidence="3" id="KW-0012">Acyltransferase</keyword>
<dbReference type="InterPro" id="IPR002656">
    <property type="entry name" value="Acyl_transf_3_dom"/>
</dbReference>
<feature type="transmembrane region" description="Helical" evidence="1">
    <location>
        <begin position="109"/>
        <end position="128"/>
    </location>
</feature>
<dbReference type="GO" id="GO:0016746">
    <property type="term" value="F:acyltransferase activity"/>
    <property type="evidence" value="ECO:0007669"/>
    <property type="project" value="UniProtKB-KW"/>
</dbReference>
<feature type="transmembrane region" description="Helical" evidence="1">
    <location>
        <begin position="171"/>
        <end position="188"/>
    </location>
</feature>
<accession>A0ABX8GKX9</accession>
<proteinExistence type="predicted"/>
<evidence type="ECO:0000256" key="1">
    <source>
        <dbReference type="SAM" id="Phobius"/>
    </source>
</evidence>
<dbReference type="EMBL" id="CP076023">
    <property type="protein sequence ID" value="QWC16779.1"/>
    <property type="molecule type" value="Genomic_DNA"/>
</dbReference>
<dbReference type="Pfam" id="PF01757">
    <property type="entry name" value="Acyl_transf_3"/>
    <property type="match status" value="1"/>
</dbReference>
<gene>
    <name evidence="3" type="ORF">KKR89_03800</name>
</gene>
<reference evidence="3 4" key="1">
    <citation type="submission" date="2021-05" db="EMBL/GenBank/DDBJ databases">
        <title>Novel species in genus Cellulomonas.</title>
        <authorList>
            <person name="Zhang G."/>
        </authorList>
    </citation>
    <scope>NUCLEOTIDE SEQUENCE [LARGE SCALE GENOMIC DNA]</scope>
    <source>
        <strain evidence="4">zg-ZUI157</strain>
    </source>
</reference>
<dbReference type="Proteomes" id="UP000679335">
    <property type="component" value="Chromosome"/>
</dbReference>
<evidence type="ECO:0000313" key="3">
    <source>
        <dbReference type="EMBL" id="QWC16779.1"/>
    </source>
</evidence>
<dbReference type="InterPro" id="IPR050879">
    <property type="entry name" value="Acyltransferase_3"/>
</dbReference>
<feature type="transmembrane region" description="Helical" evidence="1">
    <location>
        <begin position="195"/>
        <end position="212"/>
    </location>
</feature>
<organism evidence="3 4">
    <name type="scientific">Cellulomonas dongxiuzhuiae</name>
    <dbReference type="NCBI Taxonomy" id="2819979"/>
    <lineage>
        <taxon>Bacteria</taxon>
        <taxon>Bacillati</taxon>
        <taxon>Actinomycetota</taxon>
        <taxon>Actinomycetes</taxon>
        <taxon>Micrococcales</taxon>
        <taxon>Cellulomonadaceae</taxon>
        <taxon>Cellulomonas</taxon>
    </lineage>
</organism>
<dbReference type="RefSeq" id="WP_208197935.1">
    <property type="nucleotide sequence ID" value="NZ_CP076023.1"/>
</dbReference>
<protein>
    <submittedName>
        <fullName evidence="3">Acyltransferase</fullName>
    </submittedName>
</protein>
<keyword evidence="3" id="KW-0808">Transferase</keyword>
<dbReference type="PANTHER" id="PTHR23028">
    <property type="entry name" value="ACETYLTRANSFERASE"/>
    <property type="match status" value="1"/>
</dbReference>
<sequence>MTSPTTDTIRPTQERLRSLDGLRGAAAVIVLIHHCLLTFPSLAAPYYGSKATGMLAWAMTYTPLHIVWAGTEAVYLFFVLSGLVLTLPAVRSGLEYSWGSYYSKRFVRLYLPVFAAVALGAALVALFPRSGSQGLGAWVNNRADSYTLHGLVKDLVLVTGPSGVISTLWSLRWEVLFSVLLPLFVVGALKLRKRWLGGVLAAVALVATGSAIQSPYIFYMSMFAIGSLLAVGWDAIQLGARRLNGKPWAWPSLLLASLVLSCSAWIVAAAADIEWSEANRFTSWMPVVGVTLFVLAAGCHAPTRRLLETRPAAWLGSISFSLYLVHEPLVLAARHATFPLTPWVGVAISVPASIAIAWLFARFVERPSHQLANRVGRRLGPR</sequence>
<feature type="transmembrane region" description="Helical" evidence="1">
    <location>
        <begin position="218"/>
        <end position="236"/>
    </location>
</feature>
<feature type="transmembrane region" description="Helical" evidence="1">
    <location>
        <begin position="248"/>
        <end position="271"/>
    </location>
</feature>
<evidence type="ECO:0000313" key="4">
    <source>
        <dbReference type="Proteomes" id="UP000679335"/>
    </source>
</evidence>
<evidence type="ECO:0000259" key="2">
    <source>
        <dbReference type="Pfam" id="PF01757"/>
    </source>
</evidence>
<feature type="transmembrane region" description="Helical" evidence="1">
    <location>
        <begin position="21"/>
        <end position="46"/>
    </location>
</feature>
<feature type="transmembrane region" description="Helical" evidence="1">
    <location>
        <begin position="283"/>
        <end position="301"/>
    </location>
</feature>
<feature type="domain" description="Acyltransferase 3" evidence="2">
    <location>
        <begin position="17"/>
        <end position="362"/>
    </location>
</feature>
<feature type="transmembrane region" description="Helical" evidence="1">
    <location>
        <begin position="343"/>
        <end position="364"/>
    </location>
</feature>
<name>A0ABX8GKX9_9CELL</name>
<keyword evidence="1" id="KW-1133">Transmembrane helix</keyword>
<feature type="transmembrane region" description="Helical" evidence="1">
    <location>
        <begin position="313"/>
        <end position="331"/>
    </location>
</feature>